<name>A0A939TNS6_9MICO</name>
<evidence type="ECO:0000313" key="3">
    <source>
        <dbReference type="EMBL" id="MBO3664543.1"/>
    </source>
</evidence>
<feature type="compositionally biased region" description="Basic and acidic residues" evidence="1">
    <location>
        <begin position="141"/>
        <end position="157"/>
    </location>
</feature>
<dbReference type="Pfam" id="PF02699">
    <property type="entry name" value="YajC"/>
    <property type="match status" value="1"/>
</dbReference>
<reference evidence="3" key="1">
    <citation type="submission" date="2021-03" db="EMBL/GenBank/DDBJ databases">
        <title>Microbacterium sp. nov., a novel actinobacterium isolated from cow dung.</title>
        <authorList>
            <person name="Zhang L."/>
        </authorList>
    </citation>
    <scope>NUCLEOTIDE SEQUENCE</scope>
    <source>
        <strain evidence="3">NEAU-LLB</strain>
    </source>
</reference>
<dbReference type="EMBL" id="JAGFOA010000005">
    <property type="protein sequence ID" value="MBO3664543.1"/>
    <property type="molecule type" value="Genomic_DNA"/>
</dbReference>
<sequence>MDPNLLLLVVFVVLIGWMFFNSRRTRAKQKEAAELKAQQMVPGARVMTRSGLFGTLVEFDKDDLSKPAKVEIAPGVVIELHSQVVDIAPDTVVEDDAAEADDVDEEPVTEVEAAKASEEAAEAPAVAADGKPEAYGVPEYKLPEIDLGDDKGDDKKA</sequence>
<protein>
    <submittedName>
        <fullName evidence="3">Preprotein translocase subunit YajC</fullName>
    </submittedName>
</protein>
<organism evidence="3 4">
    <name type="scientific">Microbacterium stercoris</name>
    <dbReference type="NCBI Taxonomy" id="2820289"/>
    <lineage>
        <taxon>Bacteria</taxon>
        <taxon>Bacillati</taxon>
        <taxon>Actinomycetota</taxon>
        <taxon>Actinomycetes</taxon>
        <taxon>Micrococcales</taxon>
        <taxon>Microbacteriaceae</taxon>
        <taxon>Microbacterium</taxon>
    </lineage>
</organism>
<proteinExistence type="predicted"/>
<evidence type="ECO:0000313" key="4">
    <source>
        <dbReference type="Proteomes" id="UP000680132"/>
    </source>
</evidence>
<comment type="caution">
    <text evidence="3">The sequence shown here is derived from an EMBL/GenBank/DDBJ whole genome shotgun (WGS) entry which is preliminary data.</text>
</comment>
<dbReference type="AlphaFoldDB" id="A0A939TNS6"/>
<feature type="region of interest" description="Disordered" evidence="1">
    <location>
        <begin position="113"/>
        <end position="157"/>
    </location>
</feature>
<dbReference type="EMBL" id="JAGFOA010000004">
    <property type="protein sequence ID" value="MBO3664278.1"/>
    <property type="molecule type" value="Genomic_DNA"/>
</dbReference>
<evidence type="ECO:0000313" key="2">
    <source>
        <dbReference type="EMBL" id="MBO3664278.1"/>
    </source>
</evidence>
<dbReference type="InterPro" id="IPR003849">
    <property type="entry name" value="Preprotein_translocase_YajC"/>
</dbReference>
<keyword evidence="4" id="KW-1185">Reference proteome</keyword>
<gene>
    <name evidence="2" type="ORF">J5V96_12250</name>
    <name evidence="3" type="ORF">J5V96_13670</name>
</gene>
<evidence type="ECO:0000256" key="1">
    <source>
        <dbReference type="SAM" id="MobiDB-lite"/>
    </source>
</evidence>
<dbReference type="Proteomes" id="UP000680132">
    <property type="component" value="Unassembled WGS sequence"/>
</dbReference>
<dbReference type="SMART" id="SM01323">
    <property type="entry name" value="YajC"/>
    <property type="match status" value="1"/>
</dbReference>
<accession>A0A939TNS6</accession>
<dbReference type="RefSeq" id="WP_208504155.1">
    <property type="nucleotide sequence ID" value="NZ_JAGFOA010000004.1"/>
</dbReference>